<evidence type="ECO:0000313" key="3">
    <source>
        <dbReference type="EMBL" id="VEI13748.1"/>
    </source>
</evidence>
<protein>
    <recommendedName>
        <fullName evidence="5">PQQ enzyme repeat</fullName>
    </recommendedName>
</protein>
<evidence type="ECO:0000313" key="4">
    <source>
        <dbReference type="Proteomes" id="UP000269542"/>
    </source>
</evidence>
<feature type="signal peptide" evidence="2">
    <location>
        <begin position="1"/>
        <end position="25"/>
    </location>
</feature>
<evidence type="ECO:0000256" key="1">
    <source>
        <dbReference type="SAM" id="MobiDB-lite"/>
    </source>
</evidence>
<accession>A0A3S4VGT6</accession>
<feature type="compositionally biased region" description="Basic and acidic residues" evidence="1">
    <location>
        <begin position="344"/>
        <end position="357"/>
    </location>
</feature>
<feature type="region of interest" description="Disordered" evidence="1">
    <location>
        <begin position="344"/>
        <end position="377"/>
    </location>
</feature>
<dbReference type="RefSeq" id="WP_126416820.1">
    <property type="nucleotide sequence ID" value="NZ_LR134476.1"/>
</dbReference>
<dbReference type="SUPFAM" id="SSF50998">
    <property type="entry name" value="Quinoprotein alcohol dehydrogenase-like"/>
    <property type="match status" value="1"/>
</dbReference>
<proteinExistence type="predicted"/>
<organism evidence="3 4">
    <name type="scientific">Trueperella bialowiezensis</name>
    <dbReference type="NCBI Taxonomy" id="312285"/>
    <lineage>
        <taxon>Bacteria</taxon>
        <taxon>Bacillati</taxon>
        <taxon>Actinomycetota</taxon>
        <taxon>Actinomycetes</taxon>
        <taxon>Actinomycetales</taxon>
        <taxon>Actinomycetaceae</taxon>
        <taxon>Trueperella</taxon>
    </lineage>
</organism>
<dbReference type="InterPro" id="IPR011047">
    <property type="entry name" value="Quinoprotein_ADH-like_sf"/>
</dbReference>
<dbReference type="AlphaFoldDB" id="A0A3S4VGT6"/>
<sequence length="453" mass="48250">MSRRLMLMFAAVVTAVGLACSSCTGDVGPGGSSPTSPSGEHSSTEDTPYPVVAPEIKTSGIADNSSPDAWAFNEYEVKAPEAFPIPHGEELCALQGDFVVTSNPVSREVRGWYVPTRTVAWVLPDRLCAKDSLVPQRLTEGVVVGVNRTADKSEELPKSGELLDFATGESLMDIPVLDPSSESAPMPMGAVGGVLVLNVDGSLYGLNKDGELMWQLAAPGWSWSKNLMTGHIFGMRDKGAQVHVVNAVTGKIVVDKSIPPERPVTYTSDGFMFKPDDDAPFTFVSLDGSVSQLDESFEGGSYVPTARAGALFPLNIYLNPKAGPIFDAQGNPANFEVDLEEFRAEPAGDVETPRAPDDLSAPDARPMPTSDTGHKETPAPEIVAVTADGKHALVDDKVGMIYLIDREGKPVWQLAAQRPWVMSSYLVAEFGTGNVQILVPDFAAANDEATEPA</sequence>
<reference evidence="3 4" key="1">
    <citation type="submission" date="2018-12" db="EMBL/GenBank/DDBJ databases">
        <authorList>
            <consortium name="Pathogen Informatics"/>
        </authorList>
    </citation>
    <scope>NUCLEOTIDE SEQUENCE [LARGE SCALE GENOMIC DNA]</scope>
    <source>
        <strain evidence="3 4">NCTC13354</strain>
    </source>
</reference>
<dbReference type="PROSITE" id="PS51257">
    <property type="entry name" value="PROKAR_LIPOPROTEIN"/>
    <property type="match status" value="1"/>
</dbReference>
<feature type="region of interest" description="Disordered" evidence="1">
    <location>
        <begin position="26"/>
        <end position="50"/>
    </location>
</feature>
<dbReference type="KEGG" id="tbw:NCTC13354_01470"/>
<feature type="chain" id="PRO_5038333364" description="PQQ enzyme repeat" evidence="2">
    <location>
        <begin position="26"/>
        <end position="453"/>
    </location>
</feature>
<name>A0A3S4VGT6_9ACTO</name>
<dbReference type="EMBL" id="LR134476">
    <property type="protein sequence ID" value="VEI13748.1"/>
    <property type="molecule type" value="Genomic_DNA"/>
</dbReference>
<dbReference type="Proteomes" id="UP000269542">
    <property type="component" value="Chromosome"/>
</dbReference>
<feature type="compositionally biased region" description="Low complexity" evidence="1">
    <location>
        <begin position="32"/>
        <end position="41"/>
    </location>
</feature>
<gene>
    <name evidence="3" type="ORF">NCTC13354_01470</name>
</gene>
<keyword evidence="4" id="KW-1185">Reference proteome</keyword>
<evidence type="ECO:0008006" key="5">
    <source>
        <dbReference type="Google" id="ProtNLM"/>
    </source>
</evidence>
<keyword evidence="2" id="KW-0732">Signal</keyword>
<dbReference type="Gene3D" id="2.130.10.10">
    <property type="entry name" value="YVTN repeat-like/Quinoprotein amine dehydrogenase"/>
    <property type="match status" value="1"/>
</dbReference>
<dbReference type="InterPro" id="IPR015943">
    <property type="entry name" value="WD40/YVTN_repeat-like_dom_sf"/>
</dbReference>
<evidence type="ECO:0000256" key="2">
    <source>
        <dbReference type="SAM" id="SignalP"/>
    </source>
</evidence>